<proteinExistence type="predicted"/>
<protein>
    <submittedName>
        <fullName evidence="1">Uncharacterized protein</fullName>
    </submittedName>
</protein>
<evidence type="ECO:0000313" key="2">
    <source>
        <dbReference type="Proteomes" id="UP000828048"/>
    </source>
</evidence>
<dbReference type="EMBL" id="CM037158">
    <property type="protein sequence ID" value="KAH7851355.1"/>
    <property type="molecule type" value="Genomic_DNA"/>
</dbReference>
<reference evidence="1 2" key="1">
    <citation type="journal article" date="2021" name="Hortic Res">
        <title>High-quality reference genome and annotation aids understanding of berry development for evergreen blueberry (Vaccinium darrowii).</title>
        <authorList>
            <person name="Yu J."/>
            <person name="Hulse-Kemp A.M."/>
            <person name="Babiker E."/>
            <person name="Staton M."/>
        </authorList>
    </citation>
    <scope>NUCLEOTIDE SEQUENCE [LARGE SCALE GENOMIC DNA]</scope>
    <source>
        <strain evidence="2">cv. NJ 8807/NJ 8810</strain>
        <tissue evidence="1">Young leaf</tissue>
    </source>
</reference>
<comment type="caution">
    <text evidence="1">The sequence shown here is derived from an EMBL/GenBank/DDBJ whole genome shotgun (WGS) entry which is preliminary data.</text>
</comment>
<accession>A0ACB7YF10</accession>
<sequence>MKTFSCGPTLATRTKCGITLTIVPPTTHNGRNSAVAVESIRREDPGIPNASMIKNVLTYDNLPEDTSQSWLKKLFNEYGVVKEVFIPSKRSKATGRRFVFVRYDCDISTHVATSKTHGMWIEECKLFVKRASFRQGEKAEPRNQKMHFYRDHIKTNSHLLESSTTRERAREDHPNMSMLQGKSYANPVKGESVAKGLVKEDVINLRMQAKETDWLLISVVAKSHLDVVVDDLVKNLNIVLMFEVQVRSLSGRNFLLTFPTTEDKNKMVQDKIFGKCLRDEKDKEDANVDIPIELGKQSLDANLNQEVGNTNLNEATTSQSWVDVDVSSNSCVGEGILALDDGNIGINSAGPLTGNHVGIEDESLAASEVEEEEEREDGEIAAKGAPPYDPFK</sequence>
<name>A0ACB7YF10_9ERIC</name>
<keyword evidence="2" id="KW-1185">Reference proteome</keyword>
<dbReference type="Proteomes" id="UP000828048">
    <property type="component" value="Chromosome 8"/>
</dbReference>
<organism evidence="1 2">
    <name type="scientific">Vaccinium darrowii</name>
    <dbReference type="NCBI Taxonomy" id="229202"/>
    <lineage>
        <taxon>Eukaryota</taxon>
        <taxon>Viridiplantae</taxon>
        <taxon>Streptophyta</taxon>
        <taxon>Embryophyta</taxon>
        <taxon>Tracheophyta</taxon>
        <taxon>Spermatophyta</taxon>
        <taxon>Magnoliopsida</taxon>
        <taxon>eudicotyledons</taxon>
        <taxon>Gunneridae</taxon>
        <taxon>Pentapetalae</taxon>
        <taxon>asterids</taxon>
        <taxon>Ericales</taxon>
        <taxon>Ericaceae</taxon>
        <taxon>Vaccinioideae</taxon>
        <taxon>Vaccinieae</taxon>
        <taxon>Vaccinium</taxon>
    </lineage>
</organism>
<evidence type="ECO:0000313" key="1">
    <source>
        <dbReference type="EMBL" id="KAH7851355.1"/>
    </source>
</evidence>
<gene>
    <name evidence="1" type="ORF">Vadar_010463</name>
</gene>